<organism evidence="2 3">
    <name type="scientific">Eumeta variegata</name>
    <name type="common">Bagworm moth</name>
    <name type="synonym">Eumeta japonica</name>
    <dbReference type="NCBI Taxonomy" id="151549"/>
    <lineage>
        <taxon>Eukaryota</taxon>
        <taxon>Metazoa</taxon>
        <taxon>Ecdysozoa</taxon>
        <taxon>Arthropoda</taxon>
        <taxon>Hexapoda</taxon>
        <taxon>Insecta</taxon>
        <taxon>Pterygota</taxon>
        <taxon>Neoptera</taxon>
        <taxon>Endopterygota</taxon>
        <taxon>Lepidoptera</taxon>
        <taxon>Glossata</taxon>
        <taxon>Ditrysia</taxon>
        <taxon>Tineoidea</taxon>
        <taxon>Psychidae</taxon>
        <taxon>Oiketicinae</taxon>
        <taxon>Eumeta</taxon>
    </lineage>
</organism>
<name>A0A4C1UID3_EUMVA</name>
<comment type="caution">
    <text evidence="2">The sequence shown here is derived from an EMBL/GenBank/DDBJ whole genome shotgun (WGS) entry which is preliminary data.</text>
</comment>
<feature type="signal peptide" evidence="1">
    <location>
        <begin position="1"/>
        <end position="17"/>
    </location>
</feature>
<keyword evidence="1" id="KW-0732">Signal</keyword>
<dbReference type="EMBL" id="BGZK01000176">
    <property type="protein sequence ID" value="GBP26089.1"/>
    <property type="molecule type" value="Genomic_DNA"/>
</dbReference>
<sequence>MSYLRFLLFVIVGGSGALNPDRHRKCAAATPRRFQTVEVLPLDNKMDDFVAEVSDNVLKSTSEIDLNAMEDDSCRHVPTPHTSSRDHSRLLCVLYEVSSSWVTAPVATRTPAHFTLPDQVSDQRVWTSSDDIRLISEMYDDEIWSRETMPE</sequence>
<dbReference type="Proteomes" id="UP000299102">
    <property type="component" value="Unassembled WGS sequence"/>
</dbReference>
<feature type="chain" id="PRO_5020030100" evidence="1">
    <location>
        <begin position="18"/>
        <end position="151"/>
    </location>
</feature>
<keyword evidence="3" id="KW-1185">Reference proteome</keyword>
<evidence type="ECO:0000256" key="1">
    <source>
        <dbReference type="SAM" id="SignalP"/>
    </source>
</evidence>
<evidence type="ECO:0000313" key="2">
    <source>
        <dbReference type="EMBL" id="GBP26089.1"/>
    </source>
</evidence>
<proteinExistence type="predicted"/>
<accession>A0A4C1UID3</accession>
<evidence type="ECO:0000313" key="3">
    <source>
        <dbReference type="Proteomes" id="UP000299102"/>
    </source>
</evidence>
<gene>
    <name evidence="2" type="ORF">EVAR_15101_1</name>
</gene>
<dbReference type="AlphaFoldDB" id="A0A4C1UID3"/>
<reference evidence="2 3" key="1">
    <citation type="journal article" date="2019" name="Commun. Biol.">
        <title>The bagworm genome reveals a unique fibroin gene that provides high tensile strength.</title>
        <authorList>
            <person name="Kono N."/>
            <person name="Nakamura H."/>
            <person name="Ohtoshi R."/>
            <person name="Tomita M."/>
            <person name="Numata K."/>
            <person name="Arakawa K."/>
        </authorList>
    </citation>
    <scope>NUCLEOTIDE SEQUENCE [LARGE SCALE GENOMIC DNA]</scope>
</reference>
<protein>
    <submittedName>
        <fullName evidence="2">Uncharacterized protein</fullName>
    </submittedName>
</protein>